<reference evidence="10 11" key="1">
    <citation type="journal article" date="2009" name="Genome Res.">
        <title>Comparative genomics of protoploid Saccharomycetaceae.</title>
        <authorList>
            <consortium name="The Genolevures Consortium"/>
            <person name="Souciet J.-L."/>
            <person name="Dujon B."/>
            <person name="Gaillardin C."/>
            <person name="Johnston M."/>
            <person name="Baret P.V."/>
            <person name="Cliften P."/>
            <person name="Sherman D.J."/>
            <person name="Weissenbach J."/>
            <person name="Westhof E."/>
            <person name="Wincker P."/>
            <person name="Jubin C."/>
            <person name="Poulain J."/>
            <person name="Barbe V."/>
            <person name="Segurens B."/>
            <person name="Artiguenave F."/>
            <person name="Anthouard V."/>
            <person name="Vacherie B."/>
            <person name="Val M.-E."/>
            <person name="Fulton R.S."/>
            <person name="Minx P."/>
            <person name="Wilson R."/>
            <person name="Durrens P."/>
            <person name="Jean G."/>
            <person name="Marck C."/>
            <person name="Martin T."/>
            <person name="Nikolski M."/>
            <person name="Rolland T."/>
            <person name="Seret M.-L."/>
            <person name="Casaregola S."/>
            <person name="Despons L."/>
            <person name="Fairhead C."/>
            <person name="Fischer G."/>
            <person name="Lafontaine I."/>
            <person name="Leh V."/>
            <person name="Lemaire M."/>
            <person name="de Montigny J."/>
            <person name="Neuveglise C."/>
            <person name="Thierry A."/>
            <person name="Blanc-Lenfle I."/>
            <person name="Bleykasten C."/>
            <person name="Diffels J."/>
            <person name="Fritsch E."/>
            <person name="Frangeul L."/>
            <person name="Goeffon A."/>
            <person name="Jauniaux N."/>
            <person name="Kachouri-Lafond R."/>
            <person name="Payen C."/>
            <person name="Potier S."/>
            <person name="Pribylova L."/>
            <person name="Ozanne C."/>
            <person name="Richard G.-F."/>
            <person name="Sacerdot C."/>
            <person name="Straub M.-L."/>
            <person name="Talla E."/>
        </authorList>
    </citation>
    <scope>NUCLEOTIDE SEQUENCE [LARGE SCALE GENOMIC DNA]</scope>
    <source>
        <strain evidence="11">ATCC 56472 / CBS 6340 / NRRL Y-8284</strain>
    </source>
</reference>
<evidence type="ECO:0000256" key="1">
    <source>
        <dbReference type="ARBA" id="ARBA00004123"/>
    </source>
</evidence>
<dbReference type="STRING" id="559295.C5DJQ1"/>
<accession>C5DJQ1</accession>
<evidence type="ECO:0000313" key="10">
    <source>
        <dbReference type="EMBL" id="CAR24540.1"/>
    </source>
</evidence>
<name>C5DJQ1_LACTC</name>
<dbReference type="InParanoid" id="C5DJQ1"/>
<dbReference type="FunCoup" id="C5DJQ1">
    <property type="interactions" value="191"/>
</dbReference>
<keyword evidence="11" id="KW-1185">Reference proteome</keyword>
<keyword evidence="8" id="KW-0010">Activator</keyword>
<evidence type="ECO:0000256" key="3">
    <source>
        <dbReference type="ARBA" id="ARBA00019610"/>
    </source>
</evidence>
<comment type="function">
    <text evidence="8">Component of the Mediator complex, a coactivator involved in the regulated transcription of nearly all RNA polymerase II-dependent genes. Mediator functions as a bridge to convey information from gene-specific regulatory proteins to the basal RNA polymerase II transcription machinery. Mediator is recruited to promoters by direct interactions with regulatory proteins and serves as a scaffold for the assembly of a functional preinitiation complex with RNA polymerase II and the general transcription factors.</text>
</comment>
<feature type="region of interest" description="Disordered" evidence="9">
    <location>
        <begin position="1"/>
        <end position="67"/>
    </location>
</feature>
<dbReference type="PANTHER" id="PTHR13114:SF7">
    <property type="entry name" value="MEDIATOR OF RNA POLYMERASE II TRANSCRIPTION SUBUNIT 17"/>
    <property type="match status" value="1"/>
</dbReference>
<evidence type="ECO:0000256" key="8">
    <source>
        <dbReference type="RuleBase" id="RU364140"/>
    </source>
</evidence>
<comment type="subcellular location">
    <subcellularLocation>
        <location evidence="1 8">Nucleus</location>
    </subcellularLocation>
</comment>
<dbReference type="EMBL" id="CU928170">
    <property type="protein sequence ID" value="CAR24540.1"/>
    <property type="molecule type" value="Genomic_DNA"/>
</dbReference>
<evidence type="ECO:0000256" key="5">
    <source>
        <dbReference type="ARBA" id="ARBA00023163"/>
    </source>
</evidence>
<dbReference type="AlphaFoldDB" id="C5DJQ1"/>
<evidence type="ECO:0000256" key="6">
    <source>
        <dbReference type="ARBA" id="ARBA00023242"/>
    </source>
</evidence>
<evidence type="ECO:0000256" key="2">
    <source>
        <dbReference type="ARBA" id="ARBA00005635"/>
    </source>
</evidence>
<evidence type="ECO:0000256" key="9">
    <source>
        <dbReference type="SAM" id="MobiDB-lite"/>
    </source>
</evidence>
<evidence type="ECO:0000256" key="4">
    <source>
        <dbReference type="ARBA" id="ARBA00023015"/>
    </source>
</evidence>
<feature type="compositionally biased region" description="Polar residues" evidence="9">
    <location>
        <begin position="124"/>
        <end position="137"/>
    </location>
</feature>
<dbReference type="KEGG" id="lth:KLTH0F18216g"/>
<evidence type="ECO:0000256" key="7">
    <source>
        <dbReference type="ARBA" id="ARBA00032014"/>
    </source>
</evidence>
<dbReference type="GO" id="GO:0070847">
    <property type="term" value="C:core mediator complex"/>
    <property type="evidence" value="ECO:0007669"/>
    <property type="project" value="TreeGrafter"/>
</dbReference>
<comment type="subunit">
    <text evidence="8">Component of the Mediator complex.</text>
</comment>
<organism evidence="10 11">
    <name type="scientific">Lachancea thermotolerans (strain ATCC 56472 / CBS 6340 / NRRL Y-8284)</name>
    <name type="common">Yeast</name>
    <name type="synonym">Kluyveromyces thermotolerans</name>
    <dbReference type="NCBI Taxonomy" id="559295"/>
    <lineage>
        <taxon>Eukaryota</taxon>
        <taxon>Fungi</taxon>
        <taxon>Dikarya</taxon>
        <taxon>Ascomycota</taxon>
        <taxon>Saccharomycotina</taxon>
        <taxon>Saccharomycetes</taxon>
        <taxon>Saccharomycetales</taxon>
        <taxon>Saccharomycetaceae</taxon>
        <taxon>Lachancea</taxon>
    </lineage>
</organism>
<dbReference type="GO" id="GO:0006357">
    <property type="term" value="P:regulation of transcription by RNA polymerase II"/>
    <property type="evidence" value="ECO:0007669"/>
    <property type="project" value="InterPro"/>
</dbReference>
<dbReference type="Pfam" id="PF10156">
    <property type="entry name" value="Med17"/>
    <property type="match status" value="1"/>
</dbReference>
<feature type="compositionally biased region" description="Polar residues" evidence="9">
    <location>
        <begin position="50"/>
        <end position="65"/>
    </location>
</feature>
<dbReference type="GO" id="GO:0016592">
    <property type="term" value="C:mediator complex"/>
    <property type="evidence" value="ECO:0007669"/>
    <property type="project" value="InterPro"/>
</dbReference>
<dbReference type="Proteomes" id="UP000002036">
    <property type="component" value="Chromosome F"/>
</dbReference>
<dbReference type="PANTHER" id="PTHR13114">
    <property type="entry name" value="MEDIATOR OF RNA POLYMERASE II TRANSCRIPTION SUBUNIT 17"/>
    <property type="match status" value="1"/>
</dbReference>
<proteinExistence type="inferred from homology"/>
<comment type="similarity">
    <text evidence="2 8">Belongs to the Mediator complex subunit 17 family.</text>
</comment>
<keyword evidence="5 8" id="KW-0804">Transcription</keyword>
<sequence>MAGEEPQANGFRSDSTYKKPLAIDPNLIRPVPSFASPTADSDNDHKDDQSQPSTGVTQPLVNNPYETFGNMPLDQLIPLILQSRGPGTKFADLTEESLMEEIMKDAPLPQAQQDSDGDLDMDGSQLTNDPGQRTPEPQQIEGPAQADEDAVLSQEQFRQLKASTVQSLNLAVNESSLALEFVSLLLSSVRPSAANASMSPFLKKTVPPASLNAEKIPFQKPSSDEVLERSLIAKGWKQRSLEESRTLLKDSYLALEKSLKKEHSYWSKVSHNISKKDVVFKMKDRETGEKSLGIKYGYEDSGSTYTQERGIAVLRHNSKLDNLELVPADRQQANALGKENNEKFVRVRIFTKIEEEDDYILTGESHLDKLLIPNQVAGEQNDFRRQISRLKFFIFEKDLMYQLKRESENLISYGVSIENENKITIEFPTEKLELETMHVNDDVIMNHQQDAPKTNDRKATLVLIMLRMLLVVIYKKQLRKKLLCPQTSIGASAKSPKVHKVVGRLQDNEVLLLRPIIGKFKHESYVSLLKKIIKGFVLDVVEGSSVRKVENPSNTVTIKDEVVYDNHIAKLDKEIHLFDKILEMPRSDLLVETPKAGTILFLLQSSNYCNATTGVKYTNGAGETLFDTSFSNFKELEDFLHFIVSEYVSGGQENGVKYE</sequence>
<dbReference type="GO" id="GO:0003712">
    <property type="term" value="F:transcription coregulator activity"/>
    <property type="evidence" value="ECO:0007669"/>
    <property type="project" value="InterPro"/>
</dbReference>
<dbReference type="InterPro" id="IPR019313">
    <property type="entry name" value="Mediator_Med17"/>
</dbReference>
<gene>
    <name evidence="8" type="primary">MED17</name>
    <name evidence="10" type="ordered locus">KLTH0F18216g</name>
</gene>
<evidence type="ECO:0000313" key="11">
    <source>
        <dbReference type="Proteomes" id="UP000002036"/>
    </source>
</evidence>
<protein>
    <recommendedName>
        <fullName evidence="3 8">Mediator of RNA polymerase II transcription subunit 17</fullName>
    </recommendedName>
    <alternativeName>
        <fullName evidence="7 8">Mediator complex subunit 17</fullName>
    </alternativeName>
</protein>
<keyword evidence="6 8" id="KW-0539">Nucleus</keyword>
<dbReference type="HOGENOM" id="CLU_023188_0_0_1"/>
<dbReference type="OrthoDB" id="5319830at2759"/>
<keyword evidence="4 8" id="KW-0805">Transcription regulation</keyword>
<dbReference type="OMA" id="PKINDKR"/>
<feature type="region of interest" description="Disordered" evidence="9">
    <location>
        <begin position="108"/>
        <end position="153"/>
    </location>
</feature>
<dbReference type="Gene3D" id="6.10.250.2620">
    <property type="match status" value="1"/>
</dbReference>
<dbReference type="eggNOG" id="ENOG502QS9H">
    <property type="taxonomic scope" value="Eukaryota"/>
</dbReference>